<dbReference type="PANTHER" id="PTHR10948">
    <property type="entry name" value="TRANSPOSASE"/>
    <property type="match status" value="1"/>
</dbReference>
<dbReference type="KEGG" id="jar:G7057_08150"/>
<name>A0A6G7KAW4_9LACT</name>
<dbReference type="GO" id="GO:0005829">
    <property type="term" value="C:cytosol"/>
    <property type="evidence" value="ECO:0007669"/>
    <property type="project" value="TreeGrafter"/>
</dbReference>
<dbReference type="InterPro" id="IPR036397">
    <property type="entry name" value="RNaseH_sf"/>
</dbReference>
<dbReference type="InterPro" id="IPR012337">
    <property type="entry name" value="RNaseH-like_sf"/>
</dbReference>
<dbReference type="GO" id="GO:0004803">
    <property type="term" value="F:transposase activity"/>
    <property type="evidence" value="ECO:0007669"/>
    <property type="project" value="InterPro"/>
</dbReference>
<dbReference type="InterPro" id="IPR051917">
    <property type="entry name" value="Transposase-Integrase"/>
</dbReference>
<sequence length="86" mass="10302">MLEQNLNTQVYFVYIYSSWQRGSNENSNGLLREFFPKKTHFDHVTEKEMKEALQLITNRPRKCLGWKTAYEAFEEELLDLILQSIK</sequence>
<dbReference type="PROSITE" id="PS01043">
    <property type="entry name" value="TRANSPOSASE_IS30"/>
    <property type="match status" value="1"/>
</dbReference>
<dbReference type="GO" id="GO:0003677">
    <property type="term" value="F:DNA binding"/>
    <property type="evidence" value="ECO:0007669"/>
    <property type="project" value="InterPro"/>
</dbReference>
<evidence type="ECO:0000313" key="1">
    <source>
        <dbReference type="EMBL" id="QII82408.1"/>
    </source>
</evidence>
<dbReference type="AlphaFoldDB" id="A0A6G7KAW4"/>
<organism evidence="1 2">
    <name type="scientific">Jeotgalibaca arthritidis</name>
    <dbReference type="NCBI Taxonomy" id="1868794"/>
    <lineage>
        <taxon>Bacteria</taxon>
        <taxon>Bacillati</taxon>
        <taxon>Bacillota</taxon>
        <taxon>Bacilli</taxon>
        <taxon>Lactobacillales</taxon>
        <taxon>Carnobacteriaceae</taxon>
        <taxon>Jeotgalibaca</taxon>
    </lineage>
</organism>
<protein>
    <submittedName>
        <fullName evidence="1">IS30 family transposase</fullName>
    </submittedName>
</protein>
<dbReference type="Proteomes" id="UP000501451">
    <property type="component" value="Chromosome"/>
</dbReference>
<dbReference type="Gene3D" id="3.30.420.10">
    <property type="entry name" value="Ribonuclease H-like superfamily/Ribonuclease H"/>
    <property type="match status" value="1"/>
</dbReference>
<dbReference type="SUPFAM" id="SSF53098">
    <property type="entry name" value="Ribonuclease H-like"/>
    <property type="match status" value="1"/>
</dbReference>
<reference evidence="1 2" key="1">
    <citation type="journal article" date="2017" name="Int. J. Syst. Evol. Microbiol.">
        <title>Jeotgalibaca porci sp. nov. and Jeotgalibaca arthritidis sp. nov., isolated from pigs, and emended description of the genus Jeotgalibaca.</title>
        <authorList>
            <person name="Zamora L."/>
            <person name="Perez-Sancho M."/>
            <person name="Dominguez L."/>
            <person name="Fernandez-Garayzabal J.F."/>
            <person name="Vela A.I."/>
        </authorList>
    </citation>
    <scope>NUCLEOTIDE SEQUENCE [LARGE SCALE GENOMIC DNA]</scope>
    <source>
        <strain evidence="1 2">CECT 9157</strain>
    </source>
</reference>
<proteinExistence type="predicted"/>
<gene>
    <name evidence="1" type="ORF">G7057_08150</name>
</gene>
<dbReference type="InterPro" id="IPR001598">
    <property type="entry name" value="Transposase_IS30_CS"/>
</dbReference>
<dbReference type="PANTHER" id="PTHR10948:SF23">
    <property type="entry name" value="TRANSPOSASE INSI FOR INSERTION SEQUENCE ELEMENT IS30A-RELATED"/>
    <property type="match status" value="1"/>
</dbReference>
<dbReference type="EMBL" id="CP049740">
    <property type="protein sequence ID" value="QII82408.1"/>
    <property type="molecule type" value="Genomic_DNA"/>
</dbReference>
<dbReference type="GO" id="GO:0006313">
    <property type="term" value="P:DNA transposition"/>
    <property type="evidence" value="ECO:0007669"/>
    <property type="project" value="InterPro"/>
</dbReference>
<accession>A0A6G7KAW4</accession>
<evidence type="ECO:0000313" key="2">
    <source>
        <dbReference type="Proteomes" id="UP000501451"/>
    </source>
</evidence>
<keyword evidence="2" id="KW-1185">Reference proteome</keyword>